<evidence type="ECO:0000313" key="2">
    <source>
        <dbReference type="Proteomes" id="UP000798662"/>
    </source>
</evidence>
<dbReference type="Proteomes" id="UP000798662">
    <property type="component" value="Chromosome 1"/>
</dbReference>
<protein>
    <submittedName>
        <fullName evidence="1">Uncharacterized protein</fullName>
    </submittedName>
</protein>
<proteinExistence type="predicted"/>
<sequence length="332" mass="36165">MSATRPILRPGEERRGLGPSLLAPAGSLVPSSRACPSPGGRCIYRAPQTAEWPGRGGPLHCAAARVAFLPPRQTSYSPGSYAIQEHVQRYPAGPLEFFRQHPQYKRVGGTSPPPGSSPCTLCHHRHHSRLPSTPREQLAVTLLSLCRLLAVLSPPARLPALLPTPLRSFLALNPAMARTVAVWVLLALVVALVLAQTAAASTRADRVAGERRVWRVVMEHLNALNKCSVRRLMAQHPPAVTFFGAGGSVTRGRHNVEAMYKGLCSPDAGLTPFHFEALESHRLGTTLYTRWRFTSPALSEPYDGADAYGTKGNQLVRVVSTFDVKELQFNRK</sequence>
<accession>A0ACC3BQZ5</accession>
<organism evidence="1 2">
    <name type="scientific">Pyropia yezoensis</name>
    <name type="common">Susabi-nori</name>
    <name type="synonym">Porphyra yezoensis</name>
    <dbReference type="NCBI Taxonomy" id="2788"/>
    <lineage>
        <taxon>Eukaryota</taxon>
        <taxon>Rhodophyta</taxon>
        <taxon>Bangiophyceae</taxon>
        <taxon>Bangiales</taxon>
        <taxon>Bangiaceae</taxon>
        <taxon>Pyropia</taxon>
    </lineage>
</organism>
<gene>
    <name evidence="1" type="ORF">I4F81_002861</name>
</gene>
<evidence type="ECO:0000313" key="1">
    <source>
        <dbReference type="EMBL" id="KAK1860272.1"/>
    </source>
</evidence>
<comment type="caution">
    <text evidence="1">The sequence shown here is derived from an EMBL/GenBank/DDBJ whole genome shotgun (WGS) entry which is preliminary data.</text>
</comment>
<keyword evidence="2" id="KW-1185">Reference proteome</keyword>
<name>A0ACC3BQZ5_PYRYE</name>
<dbReference type="EMBL" id="CM020618">
    <property type="protein sequence ID" value="KAK1860272.1"/>
    <property type="molecule type" value="Genomic_DNA"/>
</dbReference>
<reference evidence="1" key="1">
    <citation type="submission" date="2019-11" db="EMBL/GenBank/DDBJ databases">
        <title>Nori genome reveals adaptations in red seaweeds to the harsh intertidal environment.</title>
        <authorList>
            <person name="Wang D."/>
            <person name="Mao Y."/>
        </authorList>
    </citation>
    <scope>NUCLEOTIDE SEQUENCE</scope>
    <source>
        <tissue evidence="1">Gametophyte</tissue>
    </source>
</reference>